<organism evidence="2 3">
    <name type="scientific">Rhodobacter viridis</name>
    <dbReference type="NCBI Taxonomy" id="1054202"/>
    <lineage>
        <taxon>Bacteria</taxon>
        <taxon>Pseudomonadati</taxon>
        <taxon>Pseudomonadota</taxon>
        <taxon>Alphaproteobacteria</taxon>
        <taxon>Rhodobacterales</taxon>
        <taxon>Rhodobacter group</taxon>
        <taxon>Rhodobacter</taxon>
    </lineage>
</organism>
<gene>
    <name evidence="2" type="ORF">C8J30_103302</name>
</gene>
<evidence type="ECO:0000313" key="2">
    <source>
        <dbReference type="EMBL" id="PYF11206.1"/>
    </source>
</evidence>
<feature type="compositionally biased region" description="Basic and acidic residues" evidence="1">
    <location>
        <begin position="171"/>
        <end position="184"/>
    </location>
</feature>
<proteinExistence type="predicted"/>
<evidence type="ECO:0000256" key="1">
    <source>
        <dbReference type="SAM" id="MobiDB-lite"/>
    </source>
</evidence>
<feature type="region of interest" description="Disordered" evidence="1">
    <location>
        <begin position="79"/>
        <end position="106"/>
    </location>
</feature>
<name>A0A318U0M3_9RHOB</name>
<feature type="region of interest" description="Disordered" evidence="1">
    <location>
        <begin position="164"/>
        <end position="221"/>
    </location>
</feature>
<feature type="compositionally biased region" description="Low complexity" evidence="1">
    <location>
        <begin position="1"/>
        <end position="37"/>
    </location>
</feature>
<dbReference type="Proteomes" id="UP000247727">
    <property type="component" value="Unassembled WGS sequence"/>
</dbReference>
<feature type="compositionally biased region" description="Low complexity" evidence="1">
    <location>
        <begin position="207"/>
        <end position="221"/>
    </location>
</feature>
<accession>A0A318U0M3</accession>
<feature type="region of interest" description="Disordered" evidence="1">
    <location>
        <begin position="1"/>
        <end position="48"/>
    </location>
</feature>
<dbReference type="EMBL" id="QJTK01000003">
    <property type="protein sequence ID" value="PYF11206.1"/>
    <property type="molecule type" value="Genomic_DNA"/>
</dbReference>
<reference evidence="2 3" key="1">
    <citation type="submission" date="2018-06" db="EMBL/GenBank/DDBJ databases">
        <title>Genomic Encyclopedia of Type Strains, Phase III (KMG-III): the genomes of soil and plant-associated and newly described type strains.</title>
        <authorList>
            <person name="Whitman W."/>
        </authorList>
    </citation>
    <scope>NUCLEOTIDE SEQUENCE [LARGE SCALE GENOMIC DNA]</scope>
    <source>
        <strain evidence="2 3">JA737</strain>
    </source>
</reference>
<dbReference type="AlphaFoldDB" id="A0A318U0M3"/>
<protein>
    <submittedName>
        <fullName evidence="2">Uncharacterized protein</fullName>
    </submittedName>
</protein>
<comment type="caution">
    <text evidence="2">The sequence shown here is derived from an EMBL/GenBank/DDBJ whole genome shotgun (WGS) entry which is preliminary data.</text>
</comment>
<sequence>MIASISAVSSVSAVSRGSSRSSGESAAAVAAPASTSSWGAGPGPTSGVMGHVVEASLMGPAELAESRDTTPLRGIRDISQEAAKMPENTAADTMKREIASTESQPAGAVYSVKKIATEAETEMKDREPTPIEILKEQQAGGKPGGNVEELNAMIEQTSPLAQKVDLSASRPDARTQDAEMRKVAEQALAQGRAERGTSLTDKPSAVEQMQQQLHAAQSQESAYSTLSLAAVSSQAQQGRKIRLTM</sequence>
<evidence type="ECO:0000313" key="3">
    <source>
        <dbReference type="Proteomes" id="UP000247727"/>
    </source>
</evidence>
<keyword evidence="3" id="KW-1185">Reference proteome</keyword>